<dbReference type="Proteomes" id="UP000006180">
    <property type="component" value="Chromosome"/>
</dbReference>
<evidence type="ECO:0000256" key="2">
    <source>
        <dbReference type="SAM" id="Coils"/>
    </source>
</evidence>
<dbReference type="PANTHER" id="PTHR37298:SF1">
    <property type="entry name" value="UPF0111 PROTEIN YKAA"/>
    <property type="match status" value="1"/>
</dbReference>
<dbReference type="AlphaFoldDB" id="I3XF50"/>
<dbReference type="InterPro" id="IPR038078">
    <property type="entry name" value="PhoU-like_sf"/>
</dbReference>
<dbReference type="KEGG" id="sfd:USDA257_c60020"/>
<dbReference type="PANTHER" id="PTHR37298">
    <property type="entry name" value="UPF0111 PROTEIN YKAA"/>
    <property type="match status" value="1"/>
</dbReference>
<accession>I3XF50</accession>
<evidence type="ECO:0000313" key="4">
    <source>
        <dbReference type="Proteomes" id="UP000006180"/>
    </source>
</evidence>
<evidence type="ECO:0000256" key="1">
    <source>
        <dbReference type="ARBA" id="ARBA00008591"/>
    </source>
</evidence>
<dbReference type="InterPro" id="IPR052912">
    <property type="entry name" value="UPF0111_domain"/>
</dbReference>
<dbReference type="HOGENOM" id="CLU_086031_2_1_5"/>
<dbReference type="eggNOG" id="COG1392">
    <property type="taxonomic scope" value="Bacteria"/>
</dbReference>
<name>I3XF50_SINF2</name>
<dbReference type="STRING" id="1185652.USDA257_c60020"/>
<sequence>MMLGLFRKLLPREDRFFDLFEQHSRTVMEAAEALNALLAGGPDIERHCDRIVQLEDEADEVTREVLLAVRRSFITPFDRGDIKDLIQSMDDAIDMMHKTVKTIRLYEQKSFDPGMQAMGLAVVEAAHLVAEAIPLLNRIGVNAQRLSTIAEEVTRVEGRSDELHEQGLKDLFKRHGSTNPMAYIIGSEIFGELEKVVDRFEDVANEISGIVIENV</sequence>
<dbReference type="InterPro" id="IPR018445">
    <property type="entry name" value="Put_Phosphate_transp_reg"/>
</dbReference>
<keyword evidence="2" id="KW-0175">Coiled coil</keyword>
<gene>
    <name evidence="3" type="ORF">USDA257_c60020</name>
</gene>
<dbReference type="Pfam" id="PF01865">
    <property type="entry name" value="PhoU_div"/>
    <property type="match status" value="1"/>
</dbReference>
<evidence type="ECO:0000313" key="3">
    <source>
        <dbReference type="EMBL" id="AFL54506.1"/>
    </source>
</evidence>
<dbReference type="PATRIC" id="fig|1185652.3.peg.6230"/>
<proteinExistence type="inferred from homology"/>
<organism evidence="3 4">
    <name type="scientific">Sinorhizobium fredii (strain USDA 257)</name>
    <dbReference type="NCBI Taxonomy" id="1185652"/>
    <lineage>
        <taxon>Bacteria</taxon>
        <taxon>Pseudomonadati</taxon>
        <taxon>Pseudomonadota</taxon>
        <taxon>Alphaproteobacteria</taxon>
        <taxon>Hyphomicrobiales</taxon>
        <taxon>Rhizobiaceae</taxon>
        <taxon>Sinorhizobium/Ensifer group</taxon>
        <taxon>Sinorhizobium</taxon>
    </lineage>
</organism>
<dbReference type="Gene3D" id="1.20.58.220">
    <property type="entry name" value="Phosphate transport system protein phou homolog 2, domain 2"/>
    <property type="match status" value="1"/>
</dbReference>
<comment type="similarity">
    <text evidence="1">Belongs to the UPF0111 family.</text>
</comment>
<feature type="coiled-coil region" evidence="2">
    <location>
        <begin position="44"/>
        <end position="71"/>
    </location>
</feature>
<reference evidence="3 4" key="1">
    <citation type="journal article" date="2012" name="J. Bacteriol.">
        <title>Complete genome sequence of the broad-host-range strain Sinorhizobium fredii USDA257.</title>
        <authorList>
            <person name="Schuldes J."/>
            <person name="Rodriguez Orbegoso M."/>
            <person name="Schmeisser C."/>
            <person name="Krishnan H.B."/>
            <person name="Daniel R."/>
            <person name="Streit W.R."/>
        </authorList>
    </citation>
    <scope>NUCLEOTIDE SEQUENCE [LARGE SCALE GENOMIC DNA]</scope>
    <source>
        <strain evidence="3 4">USDA 257</strain>
    </source>
</reference>
<dbReference type="EMBL" id="CP003563">
    <property type="protein sequence ID" value="AFL54506.1"/>
    <property type="molecule type" value="Genomic_DNA"/>
</dbReference>
<protein>
    <submittedName>
        <fullName evidence="3">Putative pit accessory protein</fullName>
    </submittedName>
</protein>